<dbReference type="FunFam" id="1.10.3720.10:FF:000033">
    <property type="entry name" value="Polar amino acid ABC transporter permease"/>
    <property type="match status" value="1"/>
</dbReference>
<evidence type="ECO:0000256" key="8">
    <source>
        <dbReference type="ARBA" id="ARBA00023136"/>
    </source>
</evidence>
<comment type="caution">
    <text evidence="12">The sequence shown here is derived from an EMBL/GenBank/DDBJ whole genome shotgun (WGS) entry which is preliminary data.</text>
</comment>
<dbReference type="PANTHER" id="PTHR30614">
    <property type="entry name" value="MEMBRANE COMPONENT OF AMINO ACID ABC TRANSPORTER"/>
    <property type="match status" value="1"/>
</dbReference>
<feature type="domain" description="ABC transmembrane type-1" evidence="11">
    <location>
        <begin position="317"/>
        <end position="505"/>
    </location>
</feature>
<keyword evidence="5 9" id="KW-0812">Transmembrane</keyword>
<evidence type="ECO:0000313" key="13">
    <source>
        <dbReference type="Proteomes" id="UP000520814"/>
    </source>
</evidence>
<dbReference type="EMBL" id="JACHGW010000003">
    <property type="protein sequence ID" value="MBB6051355.1"/>
    <property type="molecule type" value="Genomic_DNA"/>
</dbReference>
<dbReference type="Proteomes" id="UP000520814">
    <property type="component" value="Unassembled WGS sequence"/>
</dbReference>
<evidence type="ECO:0000256" key="5">
    <source>
        <dbReference type="ARBA" id="ARBA00022692"/>
    </source>
</evidence>
<keyword evidence="7 9" id="KW-1133">Transmembrane helix</keyword>
<dbReference type="SUPFAM" id="SSF53850">
    <property type="entry name" value="Periplasmic binding protein-like II"/>
    <property type="match status" value="1"/>
</dbReference>
<accession>A0A7W9SS20</accession>
<comment type="subcellular location">
    <subcellularLocation>
        <location evidence="1 9">Cell membrane</location>
        <topology evidence="1 9">Multi-pass membrane protein</topology>
    </subcellularLocation>
</comment>
<dbReference type="Gene3D" id="1.10.3720.10">
    <property type="entry name" value="MetI-like"/>
    <property type="match status" value="1"/>
</dbReference>
<name>A0A7W9SS20_ARMRO</name>
<dbReference type="SUPFAM" id="SSF161098">
    <property type="entry name" value="MetI-like"/>
    <property type="match status" value="1"/>
</dbReference>
<dbReference type="Pfam" id="PF00528">
    <property type="entry name" value="BPD_transp_1"/>
    <property type="match status" value="1"/>
</dbReference>
<evidence type="ECO:0000256" key="10">
    <source>
        <dbReference type="SAM" id="SignalP"/>
    </source>
</evidence>
<evidence type="ECO:0000259" key="11">
    <source>
        <dbReference type="PROSITE" id="PS50928"/>
    </source>
</evidence>
<feature type="chain" id="PRO_5031163755" evidence="10">
    <location>
        <begin position="20"/>
        <end position="514"/>
    </location>
</feature>
<evidence type="ECO:0000256" key="4">
    <source>
        <dbReference type="ARBA" id="ARBA00022475"/>
    </source>
</evidence>
<feature type="transmembrane region" description="Helical" evidence="9">
    <location>
        <begin position="370"/>
        <end position="393"/>
    </location>
</feature>
<dbReference type="InterPro" id="IPR001638">
    <property type="entry name" value="Solute-binding_3/MltF_N"/>
</dbReference>
<dbReference type="Pfam" id="PF00497">
    <property type="entry name" value="SBP_bac_3"/>
    <property type="match status" value="1"/>
</dbReference>
<dbReference type="InterPro" id="IPR043429">
    <property type="entry name" value="ArtM/GltK/GlnP/TcyL/YhdX-like"/>
</dbReference>
<keyword evidence="4" id="KW-1003">Cell membrane</keyword>
<gene>
    <name evidence="12" type="ORF">HNQ39_003165</name>
</gene>
<keyword evidence="3 9" id="KW-0813">Transport</keyword>
<dbReference type="InterPro" id="IPR010065">
    <property type="entry name" value="AA_ABC_transptr_permease_3TM"/>
</dbReference>
<feature type="transmembrane region" description="Helical" evidence="9">
    <location>
        <begin position="486"/>
        <end position="505"/>
    </location>
</feature>
<evidence type="ECO:0000256" key="7">
    <source>
        <dbReference type="ARBA" id="ARBA00022989"/>
    </source>
</evidence>
<reference evidence="12 13" key="1">
    <citation type="submission" date="2020-08" db="EMBL/GenBank/DDBJ databases">
        <title>Genomic Encyclopedia of Type Strains, Phase IV (KMG-IV): sequencing the most valuable type-strain genomes for metagenomic binning, comparative biology and taxonomic classification.</title>
        <authorList>
            <person name="Goeker M."/>
        </authorList>
    </citation>
    <scope>NUCLEOTIDE SEQUENCE [LARGE SCALE GENOMIC DNA]</scope>
    <source>
        <strain evidence="12 13">DSM 23562</strain>
    </source>
</reference>
<dbReference type="InterPro" id="IPR000515">
    <property type="entry name" value="MetI-like"/>
</dbReference>
<protein>
    <submittedName>
        <fullName evidence="12">His/Glu/Gln/Arg/opine family amino acid ABC transporter permease subunit</fullName>
    </submittedName>
</protein>
<keyword evidence="6" id="KW-0029">Amino-acid transport</keyword>
<evidence type="ECO:0000256" key="9">
    <source>
        <dbReference type="RuleBase" id="RU363032"/>
    </source>
</evidence>
<dbReference type="PROSITE" id="PS50928">
    <property type="entry name" value="ABC_TM1"/>
    <property type="match status" value="1"/>
</dbReference>
<evidence type="ECO:0000256" key="6">
    <source>
        <dbReference type="ARBA" id="ARBA00022970"/>
    </source>
</evidence>
<evidence type="ECO:0000256" key="1">
    <source>
        <dbReference type="ARBA" id="ARBA00004651"/>
    </source>
</evidence>
<dbReference type="Gene3D" id="3.40.190.10">
    <property type="entry name" value="Periplasmic binding protein-like II"/>
    <property type="match status" value="2"/>
</dbReference>
<dbReference type="NCBIfam" id="TIGR01726">
    <property type="entry name" value="HEQRo_perm_3TM"/>
    <property type="match status" value="1"/>
</dbReference>
<evidence type="ECO:0000256" key="3">
    <source>
        <dbReference type="ARBA" id="ARBA00022448"/>
    </source>
</evidence>
<organism evidence="12 13">
    <name type="scientific">Armatimonas rosea</name>
    <dbReference type="NCBI Taxonomy" id="685828"/>
    <lineage>
        <taxon>Bacteria</taxon>
        <taxon>Bacillati</taxon>
        <taxon>Armatimonadota</taxon>
        <taxon>Armatimonadia</taxon>
        <taxon>Armatimonadales</taxon>
        <taxon>Armatimonadaceae</taxon>
        <taxon>Armatimonas</taxon>
    </lineage>
</organism>
<keyword evidence="13" id="KW-1185">Reference proteome</keyword>
<dbReference type="GO" id="GO:0006865">
    <property type="term" value="P:amino acid transport"/>
    <property type="evidence" value="ECO:0007669"/>
    <property type="project" value="UniProtKB-KW"/>
</dbReference>
<feature type="transmembrane region" description="Helical" evidence="9">
    <location>
        <begin position="317"/>
        <end position="341"/>
    </location>
</feature>
<comment type="similarity">
    <text evidence="2">Belongs to the binding-protein-dependent transport system permease family. HisMQ subfamily.</text>
</comment>
<dbReference type="RefSeq" id="WP_184198153.1">
    <property type="nucleotide sequence ID" value="NZ_JACHGW010000003.1"/>
</dbReference>
<feature type="signal peptide" evidence="10">
    <location>
        <begin position="1"/>
        <end position="19"/>
    </location>
</feature>
<dbReference type="GO" id="GO:0022857">
    <property type="term" value="F:transmembrane transporter activity"/>
    <property type="evidence" value="ECO:0007669"/>
    <property type="project" value="InterPro"/>
</dbReference>
<proteinExistence type="inferred from homology"/>
<keyword evidence="8 9" id="KW-0472">Membrane</keyword>
<dbReference type="InterPro" id="IPR035906">
    <property type="entry name" value="MetI-like_sf"/>
</dbReference>
<dbReference type="CDD" id="cd06261">
    <property type="entry name" value="TM_PBP2"/>
    <property type="match status" value="1"/>
</dbReference>
<sequence>MLRSLLALLTLCLALPTLARNDDSLARVKARGVLKLATDATYPPFEYMENGKVVGFDAELAAELGRELGVQVELVSMEWSGVFAAVETQKCDLVISGVTITAERKKGNGFTRPYFLSGQVIARKKGTSFAKPSDILPEGRTAAVQQETTGQFAMEKAGVPKERLHRFDTLQDGLMDVKNGKSDVAVGDEPALAEIIRKGYPELELAPGGPFVEENLGIVAKKDALTLLAALNLALERIVVDGRYARIYEKWMHKPFTLAGIAKLEAVKGDGTPIPAELLTTATKAVAVEAGAPAQGGALTIRPKLLLQSLPLLLKGALLTLELTLITLVLGVPLGLGIALVRLGRVAPLRTLAIAYVEAVRGTPLLMQIYVIYFVFPAVGISLNPFVAGVMALSLNAAAYASEIFRAGIESIDTGQREAARALGMTSGQAMRFVILPQTFQRVLPPLTNEAVALLKDSSLVSVVALTELMRVGKELATTAGAPTTIYLAVAVIYLAMTLPLTAIVRRLETHPLK</sequence>
<dbReference type="GO" id="GO:0043190">
    <property type="term" value="C:ATP-binding cassette (ABC) transporter complex"/>
    <property type="evidence" value="ECO:0007669"/>
    <property type="project" value="InterPro"/>
</dbReference>
<evidence type="ECO:0000256" key="2">
    <source>
        <dbReference type="ARBA" id="ARBA00010072"/>
    </source>
</evidence>
<dbReference type="SMART" id="SM00062">
    <property type="entry name" value="PBPb"/>
    <property type="match status" value="1"/>
</dbReference>
<dbReference type="AlphaFoldDB" id="A0A7W9SS20"/>
<dbReference type="PANTHER" id="PTHR30614:SF20">
    <property type="entry name" value="GLUTAMINE TRANSPORT SYSTEM PERMEASE PROTEIN GLNP"/>
    <property type="match status" value="1"/>
</dbReference>
<keyword evidence="10" id="KW-0732">Signal</keyword>
<evidence type="ECO:0000313" key="12">
    <source>
        <dbReference type="EMBL" id="MBB6051355.1"/>
    </source>
</evidence>